<dbReference type="AlphaFoldDB" id="A0AAE0ZEV5"/>
<comment type="caution">
    <text evidence="1">The sequence shown here is derived from an EMBL/GenBank/DDBJ whole genome shotgun (WGS) entry which is preliminary data.</text>
</comment>
<evidence type="ECO:0000313" key="1">
    <source>
        <dbReference type="EMBL" id="KAK3767631.1"/>
    </source>
</evidence>
<dbReference type="EMBL" id="JAWDGP010004135">
    <property type="protein sequence ID" value="KAK3767631.1"/>
    <property type="molecule type" value="Genomic_DNA"/>
</dbReference>
<sequence length="111" mass="12173">MVMSCTPSQPTLFQIFSPHCVYPSLCYSCEAWWSPLRVDMASKEINNQSNIGSLLTISGSCSKILATVGDKVKCCMPTQAILRDIAWIEVTPMTPGFALDILYIVHSESGP</sequence>
<gene>
    <name evidence="1" type="ORF">RRG08_003892</name>
</gene>
<organism evidence="1 2">
    <name type="scientific">Elysia crispata</name>
    <name type="common">lettuce slug</name>
    <dbReference type="NCBI Taxonomy" id="231223"/>
    <lineage>
        <taxon>Eukaryota</taxon>
        <taxon>Metazoa</taxon>
        <taxon>Spiralia</taxon>
        <taxon>Lophotrochozoa</taxon>
        <taxon>Mollusca</taxon>
        <taxon>Gastropoda</taxon>
        <taxon>Heterobranchia</taxon>
        <taxon>Euthyneura</taxon>
        <taxon>Panpulmonata</taxon>
        <taxon>Sacoglossa</taxon>
        <taxon>Placobranchoidea</taxon>
        <taxon>Plakobranchidae</taxon>
        <taxon>Elysia</taxon>
    </lineage>
</organism>
<protein>
    <submittedName>
        <fullName evidence="1">Uncharacterized protein</fullName>
    </submittedName>
</protein>
<keyword evidence="2" id="KW-1185">Reference proteome</keyword>
<reference evidence="1" key="1">
    <citation type="journal article" date="2023" name="G3 (Bethesda)">
        <title>A reference genome for the long-term kleptoplast-retaining sea slug Elysia crispata morphotype clarki.</title>
        <authorList>
            <person name="Eastman K.E."/>
            <person name="Pendleton A.L."/>
            <person name="Shaikh M.A."/>
            <person name="Suttiyut T."/>
            <person name="Ogas R."/>
            <person name="Tomko P."/>
            <person name="Gavelis G."/>
            <person name="Widhalm J.R."/>
            <person name="Wisecaver J.H."/>
        </authorList>
    </citation>
    <scope>NUCLEOTIDE SEQUENCE</scope>
    <source>
        <strain evidence="1">ECLA1</strain>
    </source>
</reference>
<proteinExistence type="predicted"/>
<evidence type="ECO:0000313" key="2">
    <source>
        <dbReference type="Proteomes" id="UP001283361"/>
    </source>
</evidence>
<accession>A0AAE0ZEV5</accession>
<dbReference type="Proteomes" id="UP001283361">
    <property type="component" value="Unassembled WGS sequence"/>
</dbReference>
<name>A0AAE0ZEV5_9GAST</name>